<dbReference type="Gene3D" id="3.90.1410.10">
    <property type="entry name" value="set domain protein methyltransferase, domain 1"/>
    <property type="match status" value="1"/>
</dbReference>
<accession>A0A367IY14</accession>
<name>A0A367IY14_RHIST</name>
<feature type="region of interest" description="Disordered" evidence="1">
    <location>
        <begin position="394"/>
        <end position="454"/>
    </location>
</feature>
<dbReference type="GO" id="GO:0005634">
    <property type="term" value="C:nucleus"/>
    <property type="evidence" value="ECO:0007669"/>
    <property type="project" value="TreeGrafter"/>
</dbReference>
<feature type="domain" description="SET" evidence="2">
    <location>
        <begin position="17"/>
        <end position="313"/>
    </location>
</feature>
<dbReference type="CDD" id="cd10527">
    <property type="entry name" value="SET_LSMT"/>
    <property type="match status" value="1"/>
</dbReference>
<sequence length="560" mass="64980">MSEQSTLDILLKWFDNNSIKWKKDCLSIKEKNGSFGVYASKNISKSETVVKIPKESILSTKTCGISNILDEADLEGGCPLALAVLYEIAQKENSPWYGYLQGLPERGEDLPMFWEEEEKVWFKGTSMEAPVYNDLDDIKDDYNGLIKPLLKKHSYVFKRGGTDDEDPYSFEKFVKVSTLVSSRAFEVDAFHEKALVPFADLFNHCGIKEHVHFETEFEVCGACGALEYCEHQYFEEEEESSEHKDNGEELDDPMEESEDSEDDMDTELLDLDELEKRNVDFWNTEEEKEKKDYCDMVLDRDIEKGEEVFNTYGDLTSAELLSKYGFCFENNQNDEIAISEDSISEYCIAFTAKRLKSKYPKASDKELEQMAIEKIKGRYEFFLKNEKILFPENEQEDIHPNFDNDCCNGDDHDHEHEHREEREESSDEDENIEEEGSEEESENGEHSHDANGGCCGGQEGPYRLYSISSKGFFEDRAVYLLHIMFVDEETFEKFTENIDVALQYFDELAKPSDKKRRTPNQVMLHVYKACFALADIKRAGYFENNNEWKPIQKEIEDREQ</sequence>
<evidence type="ECO:0000313" key="4">
    <source>
        <dbReference type="Proteomes" id="UP000253551"/>
    </source>
</evidence>
<dbReference type="SUPFAM" id="SSF82199">
    <property type="entry name" value="SET domain"/>
    <property type="match status" value="2"/>
</dbReference>
<proteinExistence type="predicted"/>
<feature type="compositionally biased region" description="Basic and acidic residues" evidence="1">
    <location>
        <begin position="409"/>
        <end position="422"/>
    </location>
</feature>
<comment type="caution">
    <text evidence="3">The sequence shown here is derived from an EMBL/GenBank/DDBJ whole genome shotgun (WGS) entry which is preliminary data.</text>
</comment>
<dbReference type="STRING" id="4846.A0A367IY14"/>
<dbReference type="AlphaFoldDB" id="A0A367IY14"/>
<dbReference type="GO" id="GO:0016279">
    <property type="term" value="F:protein-lysine N-methyltransferase activity"/>
    <property type="evidence" value="ECO:0007669"/>
    <property type="project" value="TreeGrafter"/>
</dbReference>
<keyword evidence="4" id="KW-1185">Reference proteome</keyword>
<reference evidence="3 4" key="1">
    <citation type="journal article" date="2018" name="G3 (Bethesda)">
        <title>Phylogenetic and Phylogenomic Definition of Rhizopus Species.</title>
        <authorList>
            <person name="Gryganskyi A.P."/>
            <person name="Golan J."/>
            <person name="Dolatabadi S."/>
            <person name="Mondo S."/>
            <person name="Robb S."/>
            <person name="Idnurm A."/>
            <person name="Muszewska A."/>
            <person name="Steczkiewicz K."/>
            <person name="Masonjones S."/>
            <person name="Liao H.L."/>
            <person name="Gajdeczka M.T."/>
            <person name="Anike F."/>
            <person name="Vuek A."/>
            <person name="Anishchenko I.M."/>
            <person name="Voigt K."/>
            <person name="de Hoog G.S."/>
            <person name="Smith M.E."/>
            <person name="Heitman J."/>
            <person name="Vilgalys R."/>
            <person name="Stajich J.E."/>
        </authorList>
    </citation>
    <scope>NUCLEOTIDE SEQUENCE [LARGE SCALE GENOMIC DNA]</scope>
    <source>
        <strain evidence="3 4">LSU 92-RS-03</strain>
    </source>
</reference>
<feature type="compositionally biased region" description="Acidic residues" evidence="1">
    <location>
        <begin position="248"/>
        <end position="264"/>
    </location>
</feature>
<dbReference type="InterPro" id="IPR046341">
    <property type="entry name" value="SET_dom_sf"/>
</dbReference>
<dbReference type="InterPro" id="IPR001214">
    <property type="entry name" value="SET_dom"/>
</dbReference>
<protein>
    <recommendedName>
        <fullName evidence="2">SET domain-containing protein</fullName>
    </recommendedName>
</protein>
<dbReference type="EMBL" id="PJQM01005052">
    <property type="protein sequence ID" value="RCH82584.1"/>
    <property type="molecule type" value="Genomic_DNA"/>
</dbReference>
<feature type="non-terminal residue" evidence="3">
    <location>
        <position position="560"/>
    </location>
</feature>
<feature type="region of interest" description="Disordered" evidence="1">
    <location>
        <begin position="236"/>
        <end position="264"/>
    </location>
</feature>
<dbReference type="OrthoDB" id="441812at2759"/>
<dbReference type="PANTHER" id="PTHR13271">
    <property type="entry name" value="UNCHARACTERIZED PUTATIVE METHYLTRANSFERASE"/>
    <property type="match status" value="1"/>
</dbReference>
<organism evidence="3 4">
    <name type="scientific">Rhizopus stolonifer</name>
    <name type="common">Rhizopus nigricans</name>
    <dbReference type="NCBI Taxonomy" id="4846"/>
    <lineage>
        <taxon>Eukaryota</taxon>
        <taxon>Fungi</taxon>
        <taxon>Fungi incertae sedis</taxon>
        <taxon>Mucoromycota</taxon>
        <taxon>Mucoromycotina</taxon>
        <taxon>Mucoromycetes</taxon>
        <taxon>Mucorales</taxon>
        <taxon>Mucorineae</taxon>
        <taxon>Rhizopodaceae</taxon>
        <taxon>Rhizopus</taxon>
    </lineage>
</organism>
<feature type="compositionally biased region" description="Acidic residues" evidence="1">
    <location>
        <begin position="423"/>
        <end position="442"/>
    </location>
</feature>
<dbReference type="PROSITE" id="PS50280">
    <property type="entry name" value="SET"/>
    <property type="match status" value="1"/>
</dbReference>
<evidence type="ECO:0000313" key="3">
    <source>
        <dbReference type="EMBL" id="RCH82584.1"/>
    </source>
</evidence>
<dbReference type="InterPro" id="IPR050600">
    <property type="entry name" value="SETD3_SETD6_MTase"/>
</dbReference>
<evidence type="ECO:0000259" key="2">
    <source>
        <dbReference type="PROSITE" id="PS50280"/>
    </source>
</evidence>
<evidence type="ECO:0000256" key="1">
    <source>
        <dbReference type="SAM" id="MobiDB-lite"/>
    </source>
</evidence>
<dbReference type="PANTHER" id="PTHR13271:SF34">
    <property type="entry name" value="N-LYSINE METHYLTRANSFERASE SETD6"/>
    <property type="match status" value="1"/>
</dbReference>
<gene>
    <name evidence="3" type="ORF">CU098_001348</name>
</gene>
<dbReference type="Proteomes" id="UP000253551">
    <property type="component" value="Unassembled WGS sequence"/>
</dbReference>